<dbReference type="EMBL" id="JANFXK010000005">
    <property type="protein sequence ID" value="MCQ4636333.1"/>
    <property type="molecule type" value="Genomic_DNA"/>
</dbReference>
<dbReference type="Gene3D" id="3.30.559.30">
    <property type="entry name" value="Nonribosomal peptide synthetase, condensation domain"/>
    <property type="match status" value="1"/>
</dbReference>
<dbReference type="PANTHER" id="PTHR28037">
    <property type="entry name" value="ALCOHOL O-ACETYLTRANSFERASE 1-RELATED"/>
    <property type="match status" value="1"/>
</dbReference>
<evidence type="ECO:0000313" key="1">
    <source>
        <dbReference type="EMBL" id="MCQ4636333.1"/>
    </source>
</evidence>
<evidence type="ECO:0000313" key="2">
    <source>
        <dbReference type="Proteomes" id="UP001524502"/>
    </source>
</evidence>
<evidence type="ECO:0008006" key="3">
    <source>
        <dbReference type="Google" id="ProtNLM"/>
    </source>
</evidence>
<dbReference type="SUPFAM" id="SSF52777">
    <property type="entry name" value="CoA-dependent acyltransferases"/>
    <property type="match status" value="1"/>
</dbReference>
<organism evidence="1 2">
    <name type="scientific">Anaerovorax odorimutans</name>
    <dbReference type="NCBI Taxonomy" id="109327"/>
    <lineage>
        <taxon>Bacteria</taxon>
        <taxon>Bacillati</taxon>
        <taxon>Bacillota</taxon>
        <taxon>Clostridia</taxon>
        <taxon>Peptostreptococcales</taxon>
        <taxon>Anaerovoracaceae</taxon>
        <taxon>Anaerovorax</taxon>
    </lineage>
</organism>
<accession>A0ABT1RMC2</accession>
<dbReference type="Gene3D" id="3.30.559.10">
    <property type="entry name" value="Chloramphenicol acetyltransferase-like domain"/>
    <property type="match status" value="1"/>
</dbReference>
<gene>
    <name evidence="1" type="ORF">NE619_06295</name>
</gene>
<dbReference type="Proteomes" id="UP001524502">
    <property type="component" value="Unassembled WGS sequence"/>
</dbReference>
<name>A0ABT1RMC2_9FIRM</name>
<dbReference type="InterPro" id="IPR023213">
    <property type="entry name" value="CAT-like_dom_sf"/>
</dbReference>
<reference evidence="1 2" key="1">
    <citation type="submission" date="2022-06" db="EMBL/GenBank/DDBJ databases">
        <title>Isolation of gut microbiota from human fecal samples.</title>
        <authorList>
            <person name="Pamer E.G."/>
            <person name="Barat B."/>
            <person name="Waligurski E."/>
            <person name="Medina S."/>
            <person name="Paddock L."/>
            <person name="Mostad J."/>
        </authorList>
    </citation>
    <scope>NUCLEOTIDE SEQUENCE [LARGE SCALE GENOMIC DNA]</scope>
    <source>
        <strain evidence="1 2">SL.3.17</strain>
    </source>
</reference>
<comment type="caution">
    <text evidence="1">The sequence shown here is derived from an EMBL/GenBank/DDBJ whole genome shotgun (WGS) entry which is preliminary data.</text>
</comment>
<keyword evidence="2" id="KW-1185">Reference proteome</keyword>
<dbReference type="RefSeq" id="WP_256131518.1">
    <property type="nucleotide sequence ID" value="NZ_JANFXK010000005.1"/>
</dbReference>
<dbReference type="InterPro" id="IPR052058">
    <property type="entry name" value="Alcohol_O-acetyltransferase"/>
</dbReference>
<dbReference type="Pfam" id="PF07247">
    <property type="entry name" value="AATase"/>
    <property type="match status" value="1"/>
</dbReference>
<sequence>MRNNWTSLDNAAKIFPAGVHKTETQVFRFSCELNEPVKEECLQTALEQTLDLFPTYQVVLKRGFFWHYLEESQIRPVVLPETQKLCRDLGCANTRKLLFEVTYFRNRINLEVYHVLSDGTSAMEFLKVLVTKYLCIAYDLAEPESDLDASYTQSRDDSYKRYYSGEKQKRDKSEGACRIQGMRYGESILRNIIGVTSTEAIRAMAKEHHATVTVFLAACLICAIGENVSRREKKRPIVLSVPVNLRSYFPSVSARNFFGTIQVSYDWNKGGGEFDDVVKTIKGEFHEKLTEDYLSRQLDSYSTPVNNFFAKLAPLFLKNLVLRRVYKQNMKSVTATISNVGRIVLPPELAPYIRAVDVCASTNKLQICICTFGDRLSLSCTNPHISTDIERSFFRMLTTAGASVEITTNLTGEEDDI</sequence>
<dbReference type="PANTHER" id="PTHR28037:SF1">
    <property type="entry name" value="ALCOHOL O-ACETYLTRANSFERASE 1-RELATED"/>
    <property type="match status" value="1"/>
</dbReference>
<dbReference type="InterPro" id="IPR010828">
    <property type="entry name" value="Atf2/Sli1-like"/>
</dbReference>
<protein>
    <recommendedName>
        <fullName evidence="3">Alcohol acetyltransferase</fullName>
    </recommendedName>
</protein>
<proteinExistence type="predicted"/>